<evidence type="ECO:0000313" key="2">
    <source>
        <dbReference type="Proteomes" id="UP000268048"/>
    </source>
</evidence>
<dbReference type="EMBL" id="CP027753">
    <property type="protein sequence ID" value="AZE47744.1"/>
    <property type="molecule type" value="Genomic_DNA"/>
</dbReference>
<sequence>MKYGMANREDLIKKLHDQLKCGDSLIDLDDVRSYVSSPRLFDVTVRGFKETLAFVGDTFLDQRSMLADWPQRTHGISLERWQSVSSGVALIEDFPHNDTSISKIQVWAFEPSSLCEEQMRLAVALSYTTAEFRAESRIVGALNHVLNHLGFYVDGDRY</sequence>
<dbReference type="RefSeq" id="WP_124319939.1">
    <property type="nucleotide sequence ID" value="NZ_CP027753.1"/>
</dbReference>
<proteinExistence type="predicted"/>
<protein>
    <submittedName>
        <fullName evidence="1">Uncharacterized protein</fullName>
    </submittedName>
</protein>
<organism evidence="1 2">
    <name type="scientific">Pseudomonas chlororaphis</name>
    <dbReference type="NCBI Taxonomy" id="587753"/>
    <lineage>
        <taxon>Bacteria</taxon>
        <taxon>Pseudomonadati</taxon>
        <taxon>Pseudomonadota</taxon>
        <taxon>Gammaproteobacteria</taxon>
        <taxon>Pseudomonadales</taxon>
        <taxon>Pseudomonadaceae</taxon>
        <taxon>Pseudomonas</taxon>
    </lineage>
</organism>
<accession>A0A3G7TKW2</accession>
<evidence type="ECO:0000313" key="1">
    <source>
        <dbReference type="EMBL" id="AZE47744.1"/>
    </source>
</evidence>
<reference evidence="1 2" key="1">
    <citation type="submission" date="2018-03" db="EMBL/GenBank/DDBJ databases">
        <title>Diversity of phytobeneficial traits revealed by whole-genome analysis of worldwide-isolated phenazine-producing Pseudomonas spp.</title>
        <authorList>
            <person name="Biessy A."/>
            <person name="Novinscak A."/>
            <person name="Blom J."/>
            <person name="Leger G."/>
            <person name="Thomashow L.S."/>
            <person name="Cazorla F.M."/>
            <person name="Josic D."/>
            <person name="Filion M."/>
        </authorList>
    </citation>
    <scope>NUCLEOTIDE SEQUENCE [LARGE SCALE GENOMIC DNA]</scope>
    <source>
        <strain evidence="1 2">B25</strain>
    </source>
</reference>
<name>A0A3G7TKW2_9PSED</name>
<dbReference type="AlphaFoldDB" id="A0A3G7TKW2"/>
<gene>
    <name evidence="1" type="ORF">C4K04_2060</name>
</gene>
<dbReference type="Proteomes" id="UP000268048">
    <property type="component" value="Chromosome"/>
</dbReference>